<evidence type="ECO:0000313" key="3">
    <source>
        <dbReference type="Proteomes" id="UP001139648"/>
    </source>
</evidence>
<dbReference type="RefSeq" id="WP_253749102.1">
    <property type="nucleotide sequence ID" value="NZ_BAABKA010000108.1"/>
</dbReference>
<name>A0A9X2GUW4_9ACTN</name>
<evidence type="ECO:0000256" key="1">
    <source>
        <dbReference type="SAM" id="MobiDB-lite"/>
    </source>
</evidence>
<gene>
    <name evidence="2" type="ORF">HD597_007843</name>
</gene>
<dbReference type="Proteomes" id="UP001139648">
    <property type="component" value="Unassembled WGS sequence"/>
</dbReference>
<feature type="compositionally biased region" description="Gly residues" evidence="1">
    <location>
        <begin position="1"/>
        <end position="11"/>
    </location>
</feature>
<sequence length="70" mass="6865">MSTGGEIGAFHGGTASIQGGDSGPSTMPARWADGMGNDPTETAVMVAVCVAFDAESGEVDVFDLGVSGVS</sequence>
<feature type="region of interest" description="Disordered" evidence="1">
    <location>
        <begin position="1"/>
        <end position="36"/>
    </location>
</feature>
<feature type="compositionally biased region" description="Polar residues" evidence="1">
    <location>
        <begin position="15"/>
        <end position="25"/>
    </location>
</feature>
<organism evidence="2 3">
    <name type="scientific">Nonomuraea thailandensis</name>
    <dbReference type="NCBI Taxonomy" id="1188745"/>
    <lineage>
        <taxon>Bacteria</taxon>
        <taxon>Bacillati</taxon>
        <taxon>Actinomycetota</taxon>
        <taxon>Actinomycetes</taxon>
        <taxon>Streptosporangiales</taxon>
        <taxon>Streptosporangiaceae</taxon>
        <taxon>Nonomuraea</taxon>
    </lineage>
</organism>
<proteinExistence type="predicted"/>
<reference evidence="2" key="1">
    <citation type="submission" date="2022-06" db="EMBL/GenBank/DDBJ databases">
        <title>Sequencing the genomes of 1000 actinobacteria strains.</title>
        <authorList>
            <person name="Klenk H.-P."/>
        </authorList>
    </citation>
    <scope>NUCLEOTIDE SEQUENCE</scope>
    <source>
        <strain evidence="2">DSM 46694</strain>
    </source>
</reference>
<accession>A0A9X2GUW4</accession>
<evidence type="ECO:0000313" key="2">
    <source>
        <dbReference type="EMBL" id="MCP2360823.1"/>
    </source>
</evidence>
<dbReference type="EMBL" id="JAMZEB010000002">
    <property type="protein sequence ID" value="MCP2360823.1"/>
    <property type="molecule type" value="Genomic_DNA"/>
</dbReference>
<dbReference type="AlphaFoldDB" id="A0A9X2GUW4"/>
<comment type="caution">
    <text evidence="2">The sequence shown here is derived from an EMBL/GenBank/DDBJ whole genome shotgun (WGS) entry which is preliminary data.</text>
</comment>
<protein>
    <submittedName>
        <fullName evidence="2">Uncharacterized protein</fullName>
    </submittedName>
</protein>
<keyword evidence="3" id="KW-1185">Reference proteome</keyword>